<evidence type="ECO:0000313" key="1">
    <source>
        <dbReference type="EMBL" id="CAG2210325.1"/>
    </source>
</evidence>
<dbReference type="EMBL" id="CAJPWZ010001229">
    <property type="protein sequence ID" value="CAG2210325.1"/>
    <property type="molecule type" value="Genomic_DNA"/>
</dbReference>
<organism evidence="1 2">
    <name type="scientific">Mytilus edulis</name>
    <name type="common">Blue mussel</name>
    <dbReference type="NCBI Taxonomy" id="6550"/>
    <lineage>
        <taxon>Eukaryota</taxon>
        <taxon>Metazoa</taxon>
        <taxon>Spiralia</taxon>
        <taxon>Lophotrochozoa</taxon>
        <taxon>Mollusca</taxon>
        <taxon>Bivalvia</taxon>
        <taxon>Autobranchia</taxon>
        <taxon>Pteriomorphia</taxon>
        <taxon>Mytilida</taxon>
        <taxon>Mytiloidea</taxon>
        <taxon>Mytilidae</taxon>
        <taxon>Mytilinae</taxon>
        <taxon>Mytilus</taxon>
    </lineage>
</organism>
<dbReference type="Proteomes" id="UP000683360">
    <property type="component" value="Unassembled WGS sequence"/>
</dbReference>
<name>A0A8S3RW17_MYTED</name>
<gene>
    <name evidence="1" type="ORF">MEDL_24425</name>
</gene>
<dbReference type="OrthoDB" id="6068272at2759"/>
<accession>A0A8S3RW17</accession>
<protein>
    <submittedName>
        <fullName evidence="1">Uncharacterized protein</fullName>
    </submittedName>
</protein>
<keyword evidence="2" id="KW-1185">Reference proteome</keyword>
<comment type="caution">
    <text evidence="1">The sequence shown here is derived from an EMBL/GenBank/DDBJ whole genome shotgun (WGS) entry which is preliminary data.</text>
</comment>
<dbReference type="AlphaFoldDB" id="A0A8S3RW17"/>
<sequence length="544" mass="62888">MASYGRVGIFLAAETNRLYGVTSKHVTTQSSDMLVYLRKENRNFVKFGKVKEISSMNINHDVSIFEINVDICHKLFSNNVNEKWNSKSQLLMCNSENLYGSFVRTKGLNETGIVHFAIAQVATRQEHTENDINTEVHFLVKPVTNYPFIQPGDSGNVVSIQKTDVSYTYYMHIGLIIGKFENRITASALKSADENSKQYVLCLNLKHAFETLKNVTNLKLNAVVPAYQNNGVLIENGMKLWIKTRTVQCISRGDFDLPDHLINLIFCIKETVSQRPGMFWTENTYMLRLSQFVNSRNDLEPSGCVTADHKCYLHAILGCDFLFSEKYDLAEHQLKKATTMIAATSSPYRLLCKMITYSTWLLLKQKKLIQMRNVLYHGFNFMLRFKEHDVRIHDSIGYLYFDLSRYLIATRKPQKALRMAYKSLEYFESFQRGGRTSLEKQALAWSLIARLSLNCGEFFERIHQEPIDLSKASLYIIMLERNLDNLPTVQKVCYYMVKTDFFYRQGYITEAIKSARISVEMSQENVLCEELLKSSVRLRYLKTV</sequence>
<reference evidence="1" key="1">
    <citation type="submission" date="2021-03" db="EMBL/GenBank/DDBJ databases">
        <authorList>
            <person name="Bekaert M."/>
        </authorList>
    </citation>
    <scope>NUCLEOTIDE SEQUENCE</scope>
</reference>
<evidence type="ECO:0000313" key="2">
    <source>
        <dbReference type="Proteomes" id="UP000683360"/>
    </source>
</evidence>
<proteinExistence type="predicted"/>